<sequence>MEGGSTKGVLSQLSLLEVQARSRRGQAGQRSRVSGLKAEVEALQLRREQLEAEMETLQKIQTLRASMDKRSQDEEEVEEEEMDEDSEDSQLLRLMARYTQLKDVLRAHHLTGGYDVVKIRQGKGVCVSLATAYEGVYLETYNLEIDLKPKLRISRHNVPPFIPLNSLAEQSDMQTDMRTFLDTLSRHLNGFVGRKQQLKLVKELHPSVEVMESNVLCSILVMMFTLPRQKTAVLCTLDYTDYTRCLPTRVHLDCEGQIFILQQPASRFSRVEEKLQLAHGDSCAQSFVRHEEDGEYCVIYSETLKHFNRHEIENMYILIVYNKTLSGVFTVMLLLLGMHHILRTGRLLQGNTYQTCCSSFAKMMRAVSVDAPGGPENLLLRTVPRPQPKDGEILIKVHATALNRADLLQRRGLYPPPPGESDIIGLEVAGTVDSLGPGVKRGWRPDDRVMALLCGGGYAEYVAVPEELLMPVPPNLTLCQAAAIPEAWLTAFQLLVFVAQVKEGEVVLAHAGASGVGTAAVQLVRLFGAVPVVTAGSSEKLKMAENLGAVAGFNYKEESFMQGVQDFTGGKGANIILDCIGGCNWEQNVNSLATDGRWVLYGTMGGRMVEGDLLGKLLSKRGHLLCSLLRSRSLQYKADLVKAFTHRVLPHFSEQPVSLRPVIDSTFNLEDIAEAHRHMEANKNMGKIIINVLPRDQKTQ</sequence>
<keyword evidence="2" id="KW-1185">Reference proteome</keyword>
<organism evidence="1 2">
    <name type="scientific">Scortum barcoo</name>
    <name type="common">barcoo grunter</name>
    <dbReference type="NCBI Taxonomy" id="214431"/>
    <lineage>
        <taxon>Eukaryota</taxon>
        <taxon>Metazoa</taxon>
        <taxon>Chordata</taxon>
        <taxon>Craniata</taxon>
        <taxon>Vertebrata</taxon>
        <taxon>Euteleostomi</taxon>
        <taxon>Actinopterygii</taxon>
        <taxon>Neopterygii</taxon>
        <taxon>Teleostei</taxon>
        <taxon>Neoteleostei</taxon>
        <taxon>Acanthomorphata</taxon>
        <taxon>Eupercaria</taxon>
        <taxon>Centrarchiformes</taxon>
        <taxon>Terapontoidei</taxon>
        <taxon>Terapontidae</taxon>
        <taxon>Scortum</taxon>
    </lineage>
</organism>
<dbReference type="EMBL" id="CM041539">
    <property type="protein sequence ID" value="KAI3367523.1"/>
    <property type="molecule type" value="Genomic_DNA"/>
</dbReference>
<reference evidence="1" key="1">
    <citation type="submission" date="2022-04" db="EMBL/GenBank/DDBJ databases">
        <title>Jade perch genome.</title>
        <authorList>
            <person name="Chao B."/>
        </authorList>
    </citation>
    <scope>NUCLEOTIDE SEQUENCE</scope>
    <source>
        <strain evidence="1">CB-2022</strain>
    </source>
</reference>
<accession>A0ACB8WLH6</accession>
<gene>
    <name evidence="1" type="ORF">L3Q82_026366</name>
</gene>
<proteinExistence type="predicted"/>
<evidence type="ECO:0000313" key="1">
    <source>
        <dbReference type="EMBL" id="KAI3367523.1"/>
    </source>
</evidence>
<evidence type="ECO:0000313" key="2">
    <source>
        <dbReference type="Proteomes" id="UP000831701"/>
    </source>
</evidence>
<dbReference type="Proteomes" id="UP000831701">
    <property type="component" value="Chromosome 9"/>
</dbReference>
<protein>
    <submittedName>
        <fullName evidence="1">Uncharacterized protein</fullName>
    </submittedName>
</protein>
<name>A0ACB8WLH6_9TELE</name>
<comment type="caution">
    <text evidence="1">The sequence shown here is derived from an EMBL/GenBank/DDBJ whole genome shotgun (WGS) entry which is preliminary data.</text>
</comment>